<dbReference type="CDD" id="cd00038">
    <property type="entry name" value="CAP_ED"/>
    <property type="match status" value="1"/>
</dbReference>
<evidence type="ECO:0000259" key="1">
    <source>
        <dbReference type="PROSITE" id="PS50042"/>
    </source>
</evidence>
<dbReference type="Pfam" id="PF00027">
    <property type="entry name" value="cNMP_binding"/>
    <property type="match status" value="1"/>
</dbReference>
<protein>
    <recommendedName>
        <fullName evidence="1">Cyclic nucleotide-binding domain-containing protein</fullName>
    </recommendedName>
</protein>
<dbReference type="InterPro" id="IPR000595">
    <property type="entry name" value="cNMP-bd_dom"/>
</dbReference>
<dbReference type="Gene3D" id="2.60.120.10">
    <property type="entry name" value="Jelly Rolls"/>
    <property type="match status" value="1"/>
</dbReference>
<name>A0A222FFX3_9GAMM</name>
<accession>A0A222FFX3</accession>
<feature type="domain" description="Cyclic nucleotide-binding" evidence="1">
    <location>
        <begin position="69"/>
        <end position="164"/>
    </location>
</feature>
<reference evidence="2 3" key="1">
    <citation type="submission" date="2017-07" db="EMBL/GenBank/DDBJ databases">
        <title>Annotated genome sequence of Bacterioplanes sanyensis isolated from Red Sea.</title>
        <authorList>
            <person name="Rehman Z.U."/>
        </authorList>
    </citation>
    <scope>NUCLEOTIDE SEQUENCE [LARGE SCALE GENOMIC DNA]</scope>
    <source>
        <strain evidence="2 3">NV9</strain>
    </source>
</reference>
<organism evidence="2 3">
    <name type="scientific">Bacterioplanes sanyensis</name>
    <dbReference type="NCBI Taxonomy" id="1249553"/>
    <lineage>
        <taxon>Bacteria</taxon>
        <taxon>Pseudomonadati</taxon>
        <taxon>Pseudomonadota</taxon>
        <taxon>Gammaproteobacteria</taxon>
        <taxon>Oceanospirillales</taxon>
        <taxon>Oceanospirillaceae</taxon>
        <taxon>Bacterioplanes</taxon>
    </lineage>
</organism>
<evidence type="ECO:0000313" key="3">
    <source>
        <dbReference type="Proteomes" id="UP000202440"/>
    </source>
</evidence>
<dbReference type="InterPro" id="IPR014710">
    <property type="entry name" value="RmlC-like_jellyroll"/>
</dbReference>
<evidence type="ECO:0000313" key="2">
    <source>
        <dbReference type="EMBL" id="ASP37532.1"/>
    </source>
</evidence>
<dbReference type="KEGG" id="bsan:CHH28_02070"/>
<dbReference type="EMBL" id="CP022530">
    <property type="protein sequence ID" value="ASP37532.1"/>
    <property type="molecule type" value="Genomic_DNA"/>
</dbReference>
<dbReference type="SUPFAM" id="SSF51206">
    <property type="entry name" value="cAMP-binding domain-like"/>
    <property type="match status" value="1"/>
</dbReference>
<dbReference type="PROSITE" id="PS50042">
    <property type="entry name" value="CNMP_BINDING_3"/>
    <property type="match status" value="1"/>
</dbReference>
<dbReference type="Proteomes" id="UP000202440">
    <property type="component" value="Chromosome"/>
</dbReference>
<keyword evidence="3" id="KW-1185">Reference proteome</keyword>
<gene>
    <name evidence="2" type="ORF">CHH28_02070</name>
</gene>
<proteinExistence type="predicted"/>
<dbReference type="AlphaFoldDB" id="A0A222FFX3"/>
<dbReference type="InterPro" id="IPR018490">
    <property type="entry name" value="cNMP-bd_dom_sf"/>
</dbReference>
<sequence length="248" mass="27800">MQSKVSHKRRNTVLFIPPAIGGLTSHSGLGYHSSVALTEPSYVSDHNSHAITALLDALQQHYHCSVDGLSSAFIEHHFRQRELPAKAHLIEAGQVAEDVYFIHRGVLRVYYIDQQGNEVNQQFYQAGEVIAPVLSLTTQEASPFYLQALSEADILVAHYPSLHRSGRNNIDWLAAENAILKSVYLKTARREAQMLLGSAEQRYRWFLKDSPELAKQLPLYQIASYLGVTPVSLSRLRKQIKAASTPRP</sequence>